<sequence>MKKRSYTLLFLFSFLCSIQAQNSRIYSEHVKSLQVIANEDVLLPPIVNLGGNNVIDFDFDMLSHDYHRLIYKIEHCNADWTPSTEIFESDYLAGFNGQVIEDVENSFNTNLLYTHYHVRIPNENVALKLSGNYKLHVYLDEDGADPERPLLTACFSVVEPEVGISVSVSSNTDIDFNKTHQQLSFSINYGTLTVGDPIRELKTVIMQNRRTDNWVINPKPDIQKVNVLEYKHNRQLIFDAGNEYHKFEILGFNRANMNVDQIKWFDPYYHVILNEDRPSKNYIFETDQNGASVIRHADNWDNETTSEYVWVHFTLKSPQQTQGEIYLSGNWTFNQFTPQYRMNYNPDIQCYEAALLLKQGYYNYQYLYVPSGSQRGESLIDGNYFQTENEYIILVYHRPVGERYDRLVGYRKMNYLGQ</sequence>
<feature type="chain" id="PRO_5038693700" evidence="1">
    <location>
        <begin position="23"/>
        <end position="418"/>
    </location>
</feature>
<proteinExistence type="predicted"/>
<reference evidence="3" key="2">
    <citation type="submission" date="2021-04" db="EMBL/GenBank/DDBJ databases">
        <authorList>
            <person name="Gilroy R."/>
        </authorList>
    </citation>
    <scope>NUCLEOTIDE SEQUENCE</scope>
    <source>
        <strain evidence="3">G3-2149</strain>
    </source>
</reference>
<feature type="signal peptide" evidence="1">
    <location>
        <begin position="1"/>
        <end position="22"/>
    </location>
</feature>
<dbReference type="AlphaFoldDB" id="A0A9E2L4S9"/>
<accession>A0A9E2L4S9</accession>
<gene>
    <name evidence="3" type="ORF">H9789_03145</name>
</gene>
<keyword evidence="1" id="KW-0732">Signal</keyword>
<dbReference type="EMBL" id="JAHLFU010000057">
    <property type="protein sequence ID" value="MBU3852820.1"/>
    <property type="molecule type" value="Genomic_DNA"/>
</dbReference>
<evidence type="ECO:0000259" key="2">
    <source>
        <dbReference type="Pfam" id="PF17116"/>
    </source>
</evidence>
<evidence type="ECO:0000313" key="3">
    <source>
        <dbReference type="EMBL" id="MBU3852820.1"/>
    </source>
</evidence>
<dbReference type="Proteomes" id="UP000823865">
    <property type="component" value="Unassembled WGS sequence"/>
</dbReference>
<protein>
    <submittedName>
        <fullName evidence="3">DUF5103 domain-containing protein</fullName>
    </submittedName>
</protein>
<dbReference type="Pfam" id="PF17116">
    <property type="entry name" value="T9SS_plug_1st"/>
    <property type="match status" value="1"/>
</dbReference>
<evidence type="ECO:0000313" key="4">
    <source>
        <dbReference type="Proteomes" id="UP000823865"/>
    </source>
</evidence>
<reference evidence="3" key="1">
    <citation type="journal article" date="2021" name="PeerJ">
        <title>Extensive microbial diversity within the chicken gut microbiome revealed by metagenomics and culture.</title>
        <authorList>
            <person name="Gilroy R."/>
            <person name="Ravi A."/>
            <person name="Getino M."/>
            <person name="Pursley I."/>
            <person name="Horton D.L."/>
            <person name="Alikhan N.F."/>
            <person name="Baker D."/>
            <person name="Gharbi K."/>
            <person name="Hall N."/>
            <person name="Watson M."/>
            <person name="Adriaenssens E.M."/>
            <person name="Foster-Nyarko E."/>
            <person name="Jarju S."/>
            <person name="Secka A."/>
            <person name="Antonio M."/>
            <person name="Oren A."/>
            <person name="Chaudhuri R.R."/>
            <person name="La Ragione R."/>
            <person name="Hildebrand F."/>
            <person name="Pallen M.J."/>
        </authorList>
    </citation>
    <scope>NUCLEOTIDE SEQUENCE</scope>
    <source>
        <strain evidence="3">G3-2149</strain>
    </source>
</reference>
<feature type="domain" description="Type 9 secretion system plug protein N-terminal" evidence="2">
    <location>
        <begin position="30"/>
        <end position="159"/>
    </location>
</feature>
<evidence type="ECO:0000256" key="1">
    <source>
        <dbReference type="SAM" id="SignalP"/>
    </source>
</evidence>
<name>A0A9E2L4S9_9BACT</name>
<organism evidence="3 4">
    <name type="scientific">Candidatus Paraprevotella stercoravium</name>
    <dbReference type="NCBI Taxonomy" id="2838725"/>
    <lineage>
        <taxon>Bacteria</taxon>
        <taxon>Pseudomonadati</taxon>
        <taxon>Bacteroidota</taxon>
        <taxon>Bacteroidia</taxon>
        <taxon>Bacteroidales</taxon>
        <taxon>Prevotellaceae</taxon>
        <taxon>Paraprevotella</taxon>
    </lineage>
</organism>
<dbReference type="InterPro" id="IPR031345">
    <property type="entry name" value="T9SS_Plug_N"/>
</dbReference>
<comment type="caution">
    <text evidence="3">The sequence shown here is derived from an EMBL/GenBank/DDBJ whole genome shotgun (WGS) entry which is preliminary data.</text>
</comment>